<evidence type="ECO:0000256" key="1">
    <source>
        <dbReference type="SAM" id="Phobius"/>
    </source>
</evidence>
<dbReference type="EMBL" id="MH746814">
    <property type="protein sequence ID" value="AYD82387.1"/>
    <property type="molecule type" value="Genomic_DNA"/>
</dbReference>
<keyword evidence="1" id="KW-0472">Membrane</keyword>
<feature type="transmembrane region" description="Helical" evidence="1">
    <location>
        <begin position="6"/>
        <end position="26"/>
    </location>
</feature>
<feature type="transmembrane region" description="Helical" evidence="1">
    <location>
        <begin position="46"/>
        <end position="71"/>
    </location>
</feature>
<name>A0A386KBD5_9CAUD</name>
<accession>A0A386KBD5</accession>
<evidence type="ECO:0000313" key="3">
    <source>
        <dbReference type="Proteomes" id="UP000269940"/>
    </source>
</evidence>
<dbReference type="Proteomes" id="UP000269940">
    <property type="component" value="Segment"/>
</dbReference>
<proteinExistence type="predicted"/>
<evidence type="ECO:0000313" key="2">
    <source>
        <dbReference type="EMBL" id="AYD82387.1"/>
    </source>
</evidence>
<keyword evidence="1" id="KW-0812">Transmembrane</keyword>
<keyword evidence="3" id="KW-1185">Reference proteome</keyword>
<reference evidence="2 3" key="1">
    <citation type="submission" date="2018-08" db="EMBL/GenBank/DDBJ databases">
        <title>Complete genome sequence of five Acinetobacter baumannii phages from Abidjan, Cote d'Ivoire.</title>
        <authorList>
            <person name="Essoh C."/>
            <person name="Vernadet J.-P."/>
            <person name="Vergnaud G."/>
            <person name="Resch G."/>
            <person name="Pourcel C."/>
        </authorList>
    </citation>
    <scope>NUCLEOTIDE SEQUENCE [LARGE SCALE GENOMIC DNA]</scope>
</reference>
<organism evidence="2 3">
    <name type="scientific">Acinetobacter phage vB_AbaM_B09_Aci05</name>
    <dbReference type="NCBI Taxonomy" id="2315458"/>
    <lineage>
        <taxon>Viruses</taxon>
        <taxon>Duplodnaviria</taxon>
        <taxon>Heunggongvirae</taxon>
        <taxon>Uroviricota</taxon>
        <taxon>Caudoviricetes</taxon>
        <taxon>Saclayvirus</taxon>
        <taxon>Saclayvirus Aci05</taxon>
    </lineage>
</organism>
<protein>
    <submittedName>
        <fullName evidence="2">Uncharacterized protein</fullName>
    </submittedName>
</protein>
<keyword evidence="1" id="KW-1133">Transmembrane helix</keyword>
<gene>
    <name evidence="2" type="ORF">Aci05_053</name>
</gene>
<sequence>MEFLTSFIAFAKGIFPATIGSVVAVWRKRNEVNFREMDAYQKASMILVALFAILVGVCIGKWVGGAVAAYYTTTPIITTLIEFVTALNGLKIVDSAIKSVEAALDIVTKNVPVLVGNVVELISDKIEKIFGKK</sequence>